<evidence type="ECO:0000256" key="3">
    <source>
        <dbReference type="ARBA" id="ARBA00022723"/>
    </source>
</evidence>
<dbReference type="GO" id="GO:0070403">
    <property type="term" value="F:NAD+ binding"/>
    <property type="evidence" value="ECO:0007669"/>
    <property type="project" value="InterPro"/>
</dbReference>
<keyword evidence="2" id="KW-0808">Transferase</keyword>
<feature type="binding site" evidence="6">
    <location>
        <position position="152"/>
    </location>
    <ligand>
        <name>Zn(2+)</name>
        <dbReference type="ChEBI" id="CHEBI:29105"/>
    </ligand>
</feature>
<accession>A0A699ZS96</accession>
<dbReference type="InterPro" id="IPR026591">
    <property type="entry name" value="Sirtuin_cat_small_dom_sf"/>
</dbReference>
<evidence type="ECO:0000256" key="2">
    <source>
        <dbReference type="ARBA" id="ARBA00022679"/>
    </source>
</evidence>
<feature type="active site" description="Proton acceptor" evidence="6">
    <location>
        <position position="120"/>
    </location>
</feature>
<evidence type="ECO:0000256" key="6">
    <source>
        <dbReference type="PROSITE-ProRule" id="PRU00236"/>
    </source>
</evidence>
<dbReference type="AlphaFoldDB" id="A0A699ZS96"/>
<evidence type="ECO:0000313" key="9">
    <source>
        <dbReference type="Proteomes" id="UP000485058"/>
    </source>
</evidence>
<dbReference type="Gene3D" id="3.30.1600.10">
    <property type="entry name" value="SIR2/SIRT2 'Small Domain"/>
    <property type="match status" value="1"/>
</dbReference>
<name>A0A699ZS96_HAELA</name>
<evidence type="ECO:0000259" key="7">
    <source>
        <dbReference type="PROSITE" id="PS50305"/>
    </source>
</evidence>
<keyword evidence="5" id="KW-0520">NAD</keyword>
<feature type="binding site" evidence="6">
    <location>
        <position position="155"/>
    </location>
    <ligand>
        <name>Zn(2+)</name>
        <dbReference type="ChEBI" id="CHEBI:29105"/>
    </ligand>
</feature>
<feature type="binding site" evidence="6">
    <location>
        <position position="128"/>
    </location>
    <ligand>
        <name>Zn(2+)</name>
        <dbReference type="ChEBI" id="CHEBI:29105"/>
    </ligand>
</feature>
<keyword evidence="9" id="KW-1185">Reference proteome</keyword>
<feature type="binding site" evidence="6">
    <location>
        <position position="131"/>
    </location>
    <ligand>
        <name>Zn(2+)</name>
        <dbReference type="ChEBI" id="CHEBI:29105"/>
    </ligand>
</feature>
<dbReference type="EMBL" id="BLLF01001868">
    <property type="protein sequence ID" value="GFH21624.1"/>
    <property type="molecule type" value="Genomic_DNA"/>
</dbReference>
<evidence type="ECO:0000256" key="4">
    <source>
        <dbReference type="ARBA" id="ARBA00022833"/>
    </source>
</evidence>
<comment type="caution">
    <text evidence="8">The sequence shown here is derived from an EMBL/GenBank/DDBJ whole genome shotgun (WGS) entry which is preliminary data.</text>
</comment>
<dbReference type="Gene3D" id="3.40.50.1220">
    <property type="entry name" value="TPP-binding domain"/>
    <property type="match status" value="1"/>
</dbReference>
<organism evidence="8 9">
    <name type="scientific">Haematococcus lacustris</name>
    <name type="common">Green alga</name>
    <name type="synonym">Haematococcus pluvialis</name>
    <dbReference type="NCBI Taxonomy" id="44745"/>
    <lineage>
        <taxon>Eukaryota</taxon>
        <taxon>Viridiplantae</taxon>
        <taxon>Chlorophyta</taxon>
        <taxon>core chlorophytes</taxon>
        <taxon>Chlorophyceae</taxon>
        <taxon>CS clade</taxon>
        <taxon>Chlamydomonadales</taxon>
        <taxon>Haematococcaceae</taxon>
        <taxon>Haematococcus</taxon>
    </lineage>
</organism>
<sequence>MQRKPLLPSFDLEGVAQLISAGAVGRIVVMTPGTGLYSQLARYNLPQPEAVFSLSFFRSNPRPFTQLAAELLPGHFTPTPTHYFLALLHRKGLLLRCFTQNIDSLESVAGLPAEAVVAAHGNFDSASCIDCGRPHPIDWVKAQLLAGNISHCSLCGSLVKPDIVFFGEALPQRFHQLRRQDLQR</sequence>
<dbReference type="PANTHER" id="PTHR11085:SF6">
    <property type="entry name" value="NAD-DEPENDENT PROTEIN DEACETYLASE SIRTUIN-2"/>
    <property type="match status" value="1"/>
</dbReference>
<gene>
    <name evidence="8" type="ORF">HaLaN_18969</name>
</gene>
<dbReference type="InterPro" id="IPR026590">
    <property type="entry name" value="Ssirtuin_cat_dom"/>
</dbReference>
<dbReference type="Pfam" id="PF02146">
    <property type="entry name" value="SIR2"/>
    <property type="match status" value="1"/>
</dbReference>
<evidence type="ECO:0000313" key="8">
    <source>
        <dbReference type="EMBL" id="GFH21624.1"/>
    </source>
</evidence>
<proteinExistence type="predicted"/>
<keyword evidence="4 6" id="KW-0862">Zinc</keyword>
<dbReference type="InterPro" id="IPR029035">
    <property type="entry name" value="DHS-like_NAD/FAD-binding_dom"/>
</dbReference>
<dbReference type="SUPFAM" id="SSF52467">
    <property type="entry name" value="DHS-like NAD/FAD-binding domain"/>
    <property type="match status" value="1"/>
</dbReference>
<feature type="non-terminal residue" evidence="8">
    <location>
        <position position="1"/>
    </location>
</feature>
<dbReference type="Proteomes" id="UP000485058">
    <property type="component" value="Unassembled WGS sequence"/>
</dbReference>
<reference evidence="8 9" key="1">
    <citation type="submission" date="2020-02" db="EMBL/GenBank/DDBJ databases">
        <title>Draft genome sequence of Haematococcus lacustris strain NIES-144.</title>
        <authorList>
            <person name="Morimoto D."/>
            <person name="Nakagawa S."/>
            <person name="Yoshida T."/>
            <person name="Sawayama S."/>
        </authorList>
    </citation>
    <scope>NUCLEOTIDE SEQUENCE [LARGE SCALE GENOMIC DNA]</scope>
    <source>
        <strain evidence="8 9">NIES-144</strain>
    </source>
</reference>
<comment type="cofactor">
    <cofactor evidence="1">
        <name>Zn(2+)</name>
        <dbReference type="ChEBI" id="CHEBI:29105"/>
    </cofactor>
</comment>
<dbReference type="PANTHER" id="PTHR11085">
    <property type="entry name" value="NAD-DEPENDENT PROTEIN DEACYLASE SIRTUIN-5, MITOCHONDRIAL-RELATED"/>
    <property type="match status" value="1"/>
</dbReference>
<dbReference type="GO" id="GO:0046872">
    <property type="term" value="F:metal ion binding"/>
    <property type="evidence" value="ECO:0007669"/>
    <property type="project" value="UniProtKB-KW"/>
</dbReference>
<dbReference type="GO" id="GO:0005634">
    <property type="term" value="C:nucleus"/>
    <property type="evidence" value="ECO:0007669"/>
    <property type="project" value="TreeGrafter"/>
</dbReference>
<keyword evidence="3 6" id="KW-0479">Metal-binding</keyword>
<feature type="domain" description="Deacetylase sirtuin-type" evidence="7">
    <location>
        <begin position="1"/>
        <end position="184"/>
    </location>
</feature>
<dbReference type="InterPro" id="IPR050134">
    <property type="entry name" value="NAD-dep_sirtuin_deacylases"/>
</dbReference>
<dbReference type="PROSITE" id="PS50305">
    <property type="entry name" value="SIRTUIN"/>
    <property type="match status" value="1"/>
</dbReference>
<evidence type="ECO:0000256" key="5">
    <source>
        <dbReference type="ARBA" id="ARBA00023027"/>
    </source>
</evidence>
<evidence type="ECO:0000256" key="1">
    <source>
        <dbReference type="ARBA" id="ARBA00001947"/>
    </source>
</evidence>
<dbReference type="InterPro" id="IPR003000">
    <property type="entry name" value="Sirtuin"/>
</dbReference>
<dbReference type="GO" id="GO:0017136">
    <property type="term" value="F:histone deacetylase activity, NAD-dependent"/>
    <property type="evidence" value="ECO:0007669"/>
    <property type="project" value="TreeGrafter"/>
</dbReference>
<protein>
    <submittedName>
        <fullName evidence="8">Deacetylase sirtuin-type domain-containing protein</fullName>
    </submittedName>
</protein>